<dbReference type="SMART" id="SM00408">
    <property type="entry name" value="IGc2"/>
    <property type="match status" value="2"/>
</dbReference>
<dbReference type="InterPro" id="IPR003599">
    <property type="entry name" value="Ig_sub"/>
</dbReference>
<proteinExistence type="predicted"/>
<evidence type="ECO:0000256" key="2">
    <source>
        <dbReference type="ARBA" id="ARBA00023136"/>
    </source>
</evidence>
<keyword evidence="5" id="KW-0393">Immunoglobulin domain</keyword>
<evidence type="ECO:0000256" key="3">
    <source>
        <dbReference type="ARBA" id="ARBA00023157"/>
    </source>
</evidence>
<dbReference type="EMBL" id="JAHIBW010000031">
    <property type="protein sequence ID" value="KAG7295217.1"/>
    <property type="molecule type" value="Genomic_DNA"/>
</dbReference>
<dbReference type="InterPro" id="IPR007110">
    <property type="entry name" value="Ig-like_dom"/>
</dbReference>
<keyword evidence="8" id="KW-1185">Reference proteome</keyword>
<dbReference type="Proteomes" id="UP000823941">
    <property type="component" value="Chromosome 31"/>
</dbReference>
<dbReference type="PANTHER" id="PTHR11640:SF31">
    <property type="entry name" value="IRREGULAR CHIASM C-ROUGHEST PROTEIN-RELATED"/>
    <property type="match status" value="1"/>
</dbReference>
<dbReference type="Gene3D" id="2.60.40.10">
    <property type="entry name" value="Immunoglobulins"/>
    <property type="match status" value="2"/>
</dbReference>
<dbReference type="InterPro" id="IPR013783">
    <property type="entry name" value="Ig-like_fold"/>
</dbReference>
<feature type="non-terminal residue" evidence="7">
    <location>
        <position position="208"/>
    </location>
</feature>
<dbReference type="InterPro" id="IPR051275">
    <property type="entry name" value="Cell_adhesion_signaling"/>
</dbReference>
<comment type="subcellular location">
    <subcellularLocation>
        <location evidence="1">Membrane</location>
        <topology evidence="1">Single-pass type I membrane protein</topology>
    </subcellularLocation>
</comment>
<dbReference type="PANTHER" id="PTHR11640">
    <property type="entry name" value="NEPHRIN"/>
    <property type="match status" value="1"/>
</dbReference>
<dbReference type="Pfam" id="PF13927">
    <property type="entry name" value="Ig_3"/>
    <property type="match status" value="2"/>
</dbReference>
<dbReference type="InterPro" id="IPR036179">
    <property type="entry name" value="Ig-like_dom_sf"/>
</dbReference>
<keyword evidence="2" id="KW-0472">Membrane</keyword>
<accession>A0ABQ7PQE4</accession>
<dbReference type="InterPro" id="IPR003598">
    <property type="entry name" value="Ig_sub2"/>
</dbReference>
<feature type="non-terminal residue" evidence="7">
    <location>
        <position position="1"/>
    </location>
</feature>
<protein>
    <recommendedName>
        <fullName evidence="6">Ig-like domain-containing protein</fullName>
    </recommendedName>
</protein>
<evidence type="ECO:0000256" key="1">
    <source>
        <dbReference type="ARBA" id="ARBA00004479"/>
    </source>
</evidence>
<evidence type="ECO:0000313" key="8">
    <source>
        <dbReference type="Proteomes" id="UP000823941"/>
    </source>
</evidence>
<gene>
    <name evidence="7" type="ORF">JYU34_022188</name>
</gene>
<evidence type="ECO:0000259" key="6">
    <source>
        <dbReference type="PROSITE" id="PS50835"/>
    </source>
</evidence>
<keyword evidence="3" id="KW-1015">Disulfide bond</keyword>
<organism evidence="7 8">
    <name type="scientific">Plutella xylostella</name>
    <name type="common">Diamondback moth</name>
    <name type="synonym">Plutella maculipennis</name>
    <dbReference type="NCBI Taxonomy" id="51655"/>
    <lineage>
        <taxon>Eukaryota</taxon>
        <taxon>Metazoa</taxon>
        <taxon>Ecdysozoa</taxon>
        <taxon>Arthropoda</taxon>
        <taxon>Hexapoda</taxon>
        <taxon>Insecta</taxon>
        <taxon>Pterygota</taxon>
        <taxon>Neoptera</taxon>
        <taxon>Endopterygota</taxon>
        <taxon>Lepidoptera</taxon>
        <taxon>Glossata</taxon>
        <taxon>Ditrysia</taxon>
        <taxon>Yponomeutoidea</taxon>
        <taxon>Plutellidae</taxon>
        <taxon>Plutella</taxon>
    </lineage>
</organism>
<sequence length="208" mass="22968">RATWYGRHASSNCFNLCNGRTGTNGILIGKVKYAPKVKLVINKKNSKGKIPEGSDVTISCVADANPSNLTYRWFLDEQQVVGNNSTQLVIRNITRDYNEVILKCVVYNAVGKSEETETLEVTYPPSFRSLPRDAEGELDSAVALACGVDGHPPPEVIWLHHEEDQNIRVGRTANLTLHVDTHTAGRYVCQATVEGYPPIEAEANVFIK</sequence>
<name>A0ABQ7PQE4_PLUXY</name>
<keyword evidence="4" id="KW-0325">Glycoprotein</keyword>
<reference evidence="7 8" key="1">
    <citation type="submission" date="2021-06" db="EMBL/GenBank/DDBJ databases">
        <title>A haploid diamondback moth (Plutella xylostella L.) genome assembly resolves 31 chromosomes and identifies a diamide resistance mutation.</title>
        <authorList>
            <person name="Ward C.M."/>
            <person name="Perry K.D."/>
            <person name="Baker G."/>
            <person name="Powis K."/>
            <person name="Heckel D.G."/>
            <person name="Baxter S.W."/>
        </authorList>
    </citation>
    <scope>NUCLEOTIDE SEQUENCE [LARGE SCALE GENOMIC DNA]</scope>
    <source>
        <strain evidence="7 8">LV</strain>
        <tissue evidence="7">Single pupa</tissue>
    </source>
</reference>
<dbReference type="SUPFAM" id="SSF48726">
    <property type="entry name" value="Immunoglobulin"/>
    <property type="match status" value="2"/>
</dbReference>
<dbReference type="SMART" id="SM00409">
    <property type="entry name" value="IG"/>
    <property type="match status" value="2"/>
</dbReference>
<evidence type="ECO:0000256" key="4">
    <source>
        <dbReference type="ARBA" id="ARBA00023180"/>
    </source>
</evidence>
<evidence type="ECO:0000313" key="7">
    <source>
        <dbReference type="EMBL" id="KAG7295217.1"/>
    </source>
</evidence>
<dbReference type="PROSITE" id="PS50835">
    <property type="entry name" value="IG_LIKE"/>
    <property type="match status" value="2"/>
</dbReference>
<feature type="domain" description="Ig-like" evidence="6">
    <location>
        <begin position="35"/>
        <end position="122"/>
    </location>
</feature>
<evidence type="ECO:0000256" key="5">
    <source>
        <dbReference type="ARBA" id="ARBA00023319"/>
    </source>
</evidence>
<comment type="caution">
    <text evidence="7">The sequence shown here is derived from an EMBL/GenBank/DDBJ whole genome shotgun (WGS) entry which is preliminary data.</text>
</comment>
<feature type="domain" description="Ig-like" evidence="6">
    <location>
        <begin position="125"/>
        <end position="206"/>
    </location>
</feature>